<proteinExistence type="predicted"/>
<protein>
    <submittedName>
        <fullName evidence="1">Uncharacterized protein</fullName>
    </submittedName>
</protein>
<accession>A0A6C0LBG3</accession>
<reference evidence="1" key="1">
    <citation type="journal article" date="2020" name="Nature">
        <title>Giant virus diversity and host interactions through global metagenomics.</title>
        <authorList>
            <person name="Schulz F."/>
            <person name="Roux S."/>
            <person name="Paez-Espino D."/>
            <person name="Jungbluth S."/>
            <person name="Walsh D.A."/>
            <person name="Denef V.J."/>
            <person name="McMahon K.D."/>
            <person name="Konstantinidis K.T."/>
            <person name="Eloe-Fadrosh E.A."/>
            <person name="Kyrpides N.C."/>
            <person name="Woyke T."/>
        </authorList>
    </citation>
    <scope>NUCLEOTIDE SEQUENCE</scope>
    <source>
        <strain evidence="1">GVMAG-M-3300027759-42</strain>
    </source>
</reference>
<organism evidence="1">
    <name type="scientific">viral metagenome</name>
    <dbReference type="NCBI Taxonomy" id="1070528"/>
    <lineage>
        <taxon>unclassified sequences</taxon>
        <taxon>metagenomes</taxon>
        <taxon>organismal metagenomes</taxon>
    </lineage>
</organism>
<dbReference type="AlphaFoldDB" id="A0A6C0LBG3"/>
<name>A0A6C0LBG3_9ZZZZ</name>
<sequence>MNISIDLPKVTLPNVYFLDKKTNIIMDGNFTKIIYSNDCFTMNGLYILFPIESFNIEKIGSKVILKFNPYQSSNLNVVQEFSKLEMRIIEYYKNLSKCKSKISGFLSKQLYNGSMKLYRDYNSGDIKKSNIQFIIKISGVWETYEDVGLTFKLIEVNEGC</sequence>
<dbReference type="EMBL" id="MN740449">
    <property type="protein sequence ID" value="QHU27031.1"/>
    <property type="molecule type" value="Genomic_DNA"/>
</dbReference>
<evidence type="ECO:0000313" key="1">
    <source>
        <dbReference type="EMBL" id="QHU27031.1"/>
    </source>
</evidence>